<feature type="domain" description="Fibronectin type-III" evidence="3">
    <location>
        <begin position="828"/>
        <end position="918"/>
    </location>
</feature>
<feature type="transmembrane region" description="Helical" evidence="2">
    <location>
        <begin position="1235"/>
        <end position="1262"/>
    </location>
</feature>
<feature type="compositionally biased region" description="Basic and acidic residues" evidence="1">
    <location>
        <begin position="1194"/>
        <end position="1213"/>
    </location>
</feature>
<sequence>MASYTCVRTAPPPRISSPFSPSTSACLQDSDCGSSSGPGGMKAPGASDEGGSSSGSRPTPFNNSQRPIPLQNNNYAMLPTMPRPPIPPLMAPMAMHSGPPPQYVQHQQVMMAPPPMGMIPAPLQAGPMAMGWISQTPPVSQNDLYVHVQNGEAVGVSSPNELQKVFGPASIRMVTESLIPPTALPINVPPGHQVHQFIDEQGCLRHVILSLETPPSSRHGSASLNYVQCETGLMQPMSNRFIAPPQQPPPIRKLPQGVVPIAQPMHAYTQPPIYPQTPRSNWKNQKIRRQGQTTGQEESEPEDSEENEKIREMLNRIVVPQIPLISATEAEVQWQHIDTSEAAAPGGPFPQIDSSEFIYHVVLFESTGRFVATSKYDTSMGNNLRMCSLRPNTEYIVKLKVSLDERGLMGETTQVRFKTAPGRPEPPMTPTLLTRGLDSLKLSWRAANDNGCIIHCYYVYLSLTFKEEIPPKVYQTERPEILIDELSPETSYRIRITAVNALGESGESSPLTVVTRCEDAPIQPEPIPPTIVQTSQRSVKVAWNGQTESSSAGMQLEMYDVQNKTTVLIKERLIGPPIHISDLQPGCEYRFRVFSRGEDEESPRSSWVTTRTLTQRSFHGPHRNAKPEQMHEFPCIPSRPYPQGTDRRMEICWQYGGPRDRDLLFHLEGSTFNHPHNYRTLYRGSATTYLLTEENIQNFRVQSISKNNLPSPFSEVLTLPRKDDDFILQPGKLTPPRLENFSLSSVKVTWNPLKDAELAKSEVVYEAKRLDVDTDCIYIGKSTEWEIKEVEASEVVTVQVRAVFITGDQKKVEGDWSESTTIVTPPKKPDQPKNVHFNPETSVLSWICELSNGEGHFNVDVTCKALEKSETSSLIVTENFLTLPKLVPAAEYTCTVVAVRGSHESEESESIKFNTPSVHPSQPNAVCIDSESVDSLLLNWTAADCRGTPIKQYRVKVINGKEIIREAAIIANEGAGEFTITNLEPNTQYRVEICAENEIGMGPAVSISGRTKSPPPAPPKIDCEPEVNMMRLRWKPTTSGDSAVYKLVRLSNTDAHIPVYEGALLTTKVKGLAEDTEYRFQIRASNKLTGVSVWSQPYSFRTNIAPPPLVRRAPVCTPIADQEGHCLVEWSNVLPQPNTRNQFYRLQVINSKKADSRWHTVFEGCTSSFVLPTAEYTDTIHLRVFCVRRGDDGEVKSGESPHGHFTNRPRDQNNSDGGAAEVDQRPWYVRYNNRLLPIVVIGLLVIFALFTLGVAVLCDWLFNLGQAPDTPSPYLIAMQASSSAPRGVIHPPSSLREL</sequence>
<feature type="compositionally biased region" description="Polar residues" evidence="1">
    <location>
        <begin position="277"/>
        <end position="296"/>
    </location>
</feature>
<dbReference type="InterPro" id="IPR013783">
    <property type="entry name" value="Ig-like_fold"/>
</dbReference>
<feature type="region of interest" description="Disordered" evidence="1">
    <location>
        <begin position="616"/>
        <end position="635"/>
    </location>
</feature>
<dbReference type="InterPro" id="IPR036116">
    <property type="entry name" value="FN3_sf"/>
</dbReference>
<dbReference type="PANTHER" id="PTHR46957:SF3">
    <property type="entry name" value="CYTOKINE RECEPTOR"/>
    <property type="match status" value="1"/>
</dbReference>
<feature type="domain" description="Fibronectin type-III" evidence="3">
    <location>
        <begin position="732"/>
        <end position="827"/>
    </location>
</feature>
<dbReference type="GO" id="GO:0016020">
    <property type="term" value="C:membrane"/>
    <property type="evidence" value="ECO:0007669"/>
    <property type="project" value="UniProtKB-SubCell"/>
</dbReference>
<feature type="domain" description="Fibronectin type-III" evidence="3">
    <location>
        <begin position="922"/>
        <end position="1016"/>
    </location>
</feature>
<name>A0A8S1GQQ8_9PELO</name>
<feature type="region of interest" description="Disordered" evidence="1">
    <location>
        <begin position="1"/>
        <end position="74"/>
    </location>
</feature>
<comment type="caution">
    <text evidence="4">The sequence shown here is derived from an EMBL/GenBank/DDBJ whole genome shotgun (WGS) entry which is preliminary data.</text>
</comment>
<dbReference type="InterPro" id="IPR050713">
    <property type="entry name" value="RTP_Phos/Ushers"/>
</dbReference>
<feature type="region of interest" description="Disordered" evidence="1">
    <location>
        <begin position="269"/>
        <end position="308"/>
    </location>
</feature>
<dbReference type="CDD" id="cd00063">
    <property type="entry name" value="FN3"/>
    <property type="match status" value="5"/>
</dbReference>
<gene>
    <name evidence="4" type="ORF">CAUJ_LOCUS1210</name>
</gene>
<dbReference type="Pfam" id="PF00041">
    <property type="entry name" value="fn3"/>
    <property type="match status" value="2"/>
</dbReference>
<feature type="compositionally biased region" description="Polar residues" evidence="1">
    <location>
        <begin position="57"/>
        <end position="74"/>
    </location>
</feature>
<keyword evidence="5" id="KW-1185">Reference proteome</keyword>
<dbReference type="InterPro" id="IPR003961">
    <property type="entry name" value="FN3_dom"/>
</dbReference>
<feature type="compositionally biased region" description="Low complexity" evidence="1">
    <location>
        <begin position="16"/>
        <end position="35"/>
    </location>
</feature>
<evidence type="ECO:0000313" key="5">
    <source>
        <dbReference type="Proteomes" id="UP000835052"/>
    </source>
</evidence>
<evidence type="ECO:0000256" key="2">
    <source>
        <dbReference type="SAM" id="Phobius"/>
    </source>
</evidence>
<keyword evidence="2" id="KW-1133">Transmembrane helix</keyword>
<feature type="domain" description="Fibronectin type-III" evidence="3">
    <location>
        <begin position="426"/>
        <end position="520"/>
    </location>
</feature>
<evidence type="ECO:0000313" key="4">
    <source>
        <dbReference type="EMBL" id="CAD6185291.1"/>
    </source>
</evidence>
<feature type="domain" description="Fibronectin type-III" evidence="3">
    <location>
        <begin position="1017"/>
        <end position="1108"/>
    </location>
</feature>
<feature type="region of interest" description="Disordered" evidence="1">
    <location>
        <begin position="1194"/>
        <end position="1219"/>
    </location>
</feature>
<organism evidence="4 5">
    <name type="scientific">Caenorhabditis auriculariae</name>
    <dbReference type="NCBI Taxonomy" id="2777116"/>
    <lineage>
        <taxon>Eukaryota</taxon>
        <taxon>Metazoa</taxon>
        <taxon>Ecdysozoa</taxon>
        <taxon>Nematoda</taxon>
        <taxon>Chromadorea</taxon>
        <taxon>Rhabditida</taxon>
        <taxon>Rhabditina</taxon>
        <taxon>Rhabditomorpha</taxon>
        <taxon>Rhabditoidea</taxon>
        <taxon>Rhabditidae</taxon>
        <taxon>Peloderinae</taxon>
        <taxon>Caenorhabditis</taxon>
    </lineage>
</organism>
<evidence type="ECO:0000256" key="1">
    <source>
        <dbReference type="SAM" id="MobiDB-lite"/>
    </source>
</evidence>
<protein>
    <recommendedName>
        <fullName evidence="3">Fibronectin type-III domain-containing protein</fullName>
    </recommendedName>
</protein>
<dbReference type="SUPFAM" id="SSF49265">
    <property type="entry name" value="Fibronectin type III"/>
    <property type="match status" value="5"/>
</dbReference>
<feature type="domain" description="Fibronectin type-III" evidence="3">
    <location>
        <begin position="525"/>
        <end position="617"/>
    </location>
</feature>
<proteinExistence type="predicted"/>
<dbReference type="Gene3D" id="2.60.40.10">
    <property type="entry name" value="Immunoglobulins"/>
    <property type="match status" value="7"/>
</dbReference>
<dbReference type="Proteomes" id="UP000835052">
    <property type="component" value="Unassembled WGS sequence"/>
</dbReference>
<reference evidence="4" key="1">
    <citation type="submission" date="2020-10" db="EMBL/GenBank/DDBJ databases">
        <authorList>
            <person name="Kikuchi T."/>
        </authorList>
    </citation>
    <scope>NUCLEOTIDE SEQUENCE</scope>
    <source>
        <strain evidence="4">NKZ352</strain>
    </source>
</reference>
<evidence type="ECO:0000259" key="3">
    <source>
        <dbReference type="PROSITE" id="PS50853"/>
    </source>
</evidence>
<dbReference type="SMART" id="SM00060">
    <property type="entry name" value="FN3"/>
    <property type="match status" value="6"/>
</dbReference>
<dbReference type="PANTHER" id="PTHR46957">
    <property type="entry name" value="CYTOKINE RECEPTOR"/>
    <property type="match status" value="1"/>
</dbReference>
<accession>A0A8S1GQQ8</accession>
<feature type="compositionally biased region" description="Acidic residues" evidence="1">
    <location>
        <begin position="297"/>
        <end position="306"/>
    </location>
</feature>
<keyword evidence="2" id="KW-0472">Membrane</keyword>
<keyword evidence="2" id="KW-0812">Transmembrane</keyword>
<dbReference type="PROSITE" id="PS50853">
    <property type="entry name" value="FN3"/>
    <property type="match status" value="6"/>
</dbReference>
<dbReference type="EMBL" id="CAJGYM010000002">
    <property type="protein sequence ID" value="CAD6185291.1"/>
    <property type="molecule type" value="Genomic_DNA"/>
</dbReference>
<dbReference type="OrthoDB" id="443915at2759"/>